<dbReference type="Proteomes" id="UP001061298">
    <property type="component" value="Chromosome"/>
</dbReference>
<dbReference type="InterPro" id="IPR039261">
    <property type="entry name" value="FNR_nucleotide-bd"/>
</dbReference>
<gene>
    <name evidence="1" type="ORF">N8I84_02115</name>
</gene>
<protein>
    <recommendedName>
        <fullName evidence="3">Oxidoreductase FAD/NAD(P)-binding domain-containing protein</fullName>
    </recommendedName>
</protein>
<evidence type="ECO:0008006" key="3">
    <source>
        <dbReference type="Google" id="ProtNLM"/>
    </source>
</evidence>
<keyword evidence="2" id="KW-1185">Reference proteome</keyword>
<dbReference type="Gene3D" id="3.40.50.80">
    <property type="entry name" value="Nucleotide-binding domain of ferredoxin-NADP reductase (FNR) module"/>
    <property type="match status" value="1"/>
</dbReference>
<name>A0ABY6DTH7_9ACTN</name>
<organism evidence="1 2">
    <name type="scientific">Streptomyces cynarae</name>
    <dbReference type="NCBI Taxonomy" id="2981134"/>
    <lineage>
        <taxon>Bacteria</taxon>
        <taxon>Bacillati</taxon>
        <taxon>Actinomycetota</taxon>
        <taxon>Actinomycetes</taxon>
        <taxon>Kitasatosporales</taxon>
        <taxon>Streptomycetaceae</taxon>
        <taxon>Streptomyces</taxon>
    </lineage>
</organism>
<sequence length="51" mass="5660">MVRLEQQTEPVLLAAGGSGLVPLMCMVRAREEAGTRAPFRVLYALPVRLEY</sequence>
<evidence type="ECO:0000313" key="1">
    <source>
        <dbReference type="EMBL" id="UXY17680.1"/>
    </source>
</evidence>
<accession>A0ABY6DTH7</accession>
<dbReference type="RefSeq" id="WP_263227706.1">
    <property type="nucleotide sequence ID" value="NZ_CP106793.1"/>
</dbReference>
<reference evidence="1" key="1">
    <citation type="submission" date="2022-10" db="EMBL/GenBank/DDBJ databases">
        <authorList>
            <person name="Mo P."/>
        </authorList>
    </citation>
    <scope>NUCLEOTIDE SEQUENCE</scope>
    <source>
        <strain evidence="1">HUAS 13-4</strain>
    </source>
</reference>
<proteinExistence type="predicted"/>
<dbReference type="SUPFAM" id="SSF52343">
    <property type="entry name" value="Ferredoxin reductase-like, C-terminal NADP-linked domain"/>
    <property type="match status" value="1"/>
</dbReference>
<dbReference type="EMBL" id="CP106793">
    <property type="protein sequence ID" value="UXY17680.1"/>
    <property type="molecule type" value="Genomic_DNA"/>
</dbReference>
<evidence type="ECO:0000313" key="2">
    <source>
        <dbReference type="Proteomes" id="UP001061298"/>
    </source>
</evidence>